<proteinExistence type="predicted"/>
<evidence type="ECO:0000313" key="1">
    <source>
        <dbReference type="EMBL" id="SVC07857.1"/>
    </source>
</evidence>
<organism evidence="1">
    <name type="scientific">marine metagenome</name>
    <dbReference type="NCBI Taxonomy" id="408172"/>
    <lineage>
        <taxon>unclassified sequences</taxon>
        <taxon>metagenomes</taxon>
        <taxon>ecological metagenomes</taxon>
    </lineage>
</organism>
<gene>
    <name evidence="1" type="ORF">METZ01_LOCUS260711</name>
</gene>
<reference evidence="1" key="1">
    <citation type="submission" date="2018-05" db="EMBL/GenBank/DDBJ databases">
        <authorList>
            <person name="Lanie J.A."/>
            <person name="Ng W.-L."/>
            <person name="Kazmierczak K.M."/>
            <person name="Andrzejewski T.M."/>
            <person name="Davidsen T.M."/>
            <person name="Wayne K.J."/>
            <person name="Tettelin H."/>
            <person name="Glass J.I."/>
            <person name="Rusch D."/>
            <person name="Podicherti R."/>
            <person name="Tsui H.-C.T."/>
            <person name="Winkler M.E."/>
        </authorList>
    </citation>
    <scope>NUCLEOTIDE SEQUENCE</scope>
</reference>
<dbReference type="AlphaFoldDB" id="A0A382J962"/>
<name>A0A382J962_9ZZZZ</name>
<protein>
    <submittedName>
        <fullName evidence="1">Uncharacterized protein</fullName>
    </submittedName>
</protein>
<sequence length="49" mass="5411">IAVPDLVALGTDSAPVRARPEFYLRRLARQPGETDRAEGQWNGVSPFMV</sequence>
<dbReference type="EMBL" id="UINC01072312">
    <property type="protein sequence ID" value="SVC07857.1"/>
    <property type="molecule type" value="Genomic_DNA"/>
</dbReference>
<feature type="non-terminal residue" evidence="1">
    <location>
        <position position="49"/>
    </location>
</feature>
<accession>A0A382J962</accession>
<feature type="non-terminal residue" evidence="1">
    <location>
        <position position="1"/>
    </location>
</feature>